<keyword evidence="7" id="KW-0548">Nucleotidyltransferase</keyword>
<evidence type="ECO:0000256" key="1">
    <source>
        <dbReference type="ARBA" id="ARBA00022536"/>
    </source>
</evidence>
<evidence type="ECO:0000313" key="7">
    <source>
        <dbReference type="EMBL" id="PFX15213.1"/>
    </source>
</evidence>
<dbReference type="InterPro" id="IPR014716">
    <property type="entry name" value="Fibrinogen_a/b/g_C_1"/>
</dbReference>
<name>A0A2B4REF4_STYPI</name>
<reference evidence="8" key="1">
    <citation type="journal article" date="2017" name="bioRxiv">
        <title>Comparative analysis of the genomes of Stylophora pistillata and Acropora digitifera provides evidence for extensive differences between species of corals.</title>
        <authorList>
            <person name="Voolstra C.R."/>
            <person name="Li Y."/>
            <person name="Liew Y.J."/>
            <person name="Baumgarten S."/>
            <person name="Zoccola D."/>
            <person name="Flot J.-F."/>
            <person name="Tambutte S."/>
            <person name="Allemand D."/>
            <person name="Aranda M."/>
        </authorList>
    </citation>
    <scope>NUCLEOTIDE SEQUENCE [LARGE SCALE GENOMIC DNA]</scope>
</reference>
<dbReference type="SUPFAM" id="SSF57196">
    <property type="entry name" value="EGF/Laminin"/>
    <property type="match status" value="1"/>
</dbReference>
<protein>
    <submittedName>
        <fullName evidence="7">Putative RNA-directed DNA polymerase from transposon BS</fullName>
    </submittedName>
</protein>
<comment type="caution">
    <text evidence="7">The sequence shown here is derived from an EMBL/GenBank/DDBJ whole genome shotgun (WGS) entry which is preliminary data.</text>
</comment>
<dbReference type="SMART" id="SM00179">
    <property type="entry name" value="EGF_CA"/>
    <property type="match status" value="1"/>
</dbReference>
<keyword evidence="7" id="KW-0808">Transferase</keyword>
<proteinExistence type="predicted"/>
<accession>A0A2B4REF4</accession>
<dbReference type="Gene3D" id="2.10.25.10">
    <property type="entry name" value="Laminin"/>
    <property type="match status" value="1"/>
</dbReference>
<dbReference type="Gene3D" id="3.90.215.10">
    <property type="entry name" value="Gamma Fibrinogen, chain A, domain 1"/>
    <property type="match status" value="1"/>
</dbReference>
<dbReference type="STRING" id="50429.A0A2B4REF4"/>
<evidence type="ECO:0000256" key="5">
    <source>
        <dbReference type="PROSITE-ProRule" id="PRU00076"/>
    </source>
</evidence>
<keyword evidence="8" id="KW-1185">Reference proteome</keyword>
<dbReference type="InterPro" id="IPR000477">
    <property type="entry name" value="RT_dom"/>
</dbReference>
<gene>
    <name evidence="7" type="primary">RTase</name>
    <name evidence="7" type="ORF">AWC38_SpisGene20575</name>
</gene>
<dbReference type="PROSITE" id="PS50026">
    <property type="entry name" value="EGF_3"/>
    <property type="match status" value="1"/>
</dbReference>
<dbReference type="InterPro" id="IPR024731">
    <property type="entry name" value="NELL2-like_EGF"/>
</dbReference>
<dbReference type="GO" id="GO:0003964">
    <property type="term" value="F:RNA-directed DNA polymerase activity"/>
    <property type="evidence" value="ECO:0007669"/>
    <property type="project" value="UniProtKB-KW"/>
</dbReference>
<dbReference type="InterPro" id="IPR000742">
    <property type="entry name" value="EGF"/>
</dbReference>
<sequence length="570" mass="62965">MATILNKLFTTVVERLKSTQPNQVHLKNVSDAPNLVSVKNFESKDISVDFVRKELSSLKANKSSGLKDIHTCFLKTGADVIAAPLTYILNLSLYSAIIRWSWISATVTPLHTDGSVSDPNNCRPIFVLPVVTIFEQAVHSQIYQHLSSNKLLSSHQSGFRPGHSTTTCLLDVSDFILKNMDQGCLTGGLFLDLSKAFDLIDHSILKTKLAHVGITGHSLHWFDKFLSGRTQSVCVNETTSEPMDLNSGVPQGSVLGPLLFVIFINDLPKLLRLQKRGARIILKRKVGEVSSEQLFKELDIDECVEGSHSCSVDAVCNNTKGSYKCTCQPRYHGDGLTCEGPFLHSCKEIYKSKRSKENRAYQLLVDHGKVNVYCHMTDDLEGCGGGGWTMVMKMDGSKSTFHFDSQLWSNMSDFNPQGGETGLDFQETKLPTYWNTSFSKICLGMKIGNLPRFILVKKQASCLYSLIADGQYRDTSLGRNTWKFLIGSEASLQLHCNKEGFNPTSKKKGNAKARIGIIANDNSGCKTCDSRIGFGTGGYGDDSNKCGNEAKHNSDNEDKHIKAMGYILVQ</sequence>
<dbReference type="CDD" id="cd01650">
    <property type="entry name" value="RT_nLTR_like"/>
    <property type="match status" value="1"/>
</dbReference>
<dbReference type="Pfam" id="PF00078">
    <property type="entry name" value="RVT_1"/>
    <property type="match status" value="1"/>
</dbReference>
<evidence type="ECO:0000256" key="4">
    <source>
        <dbReference type="ARBA" id="ARBA00023157"/>
    </source>
</evidence>
<dbReference type="Pfam" id="PF12947">
    <property type="entry name" value="EGF_3"/>
    <property type="match status" value="1"/>
</dbReference>
<dbReference type="Proteomes" id="UP000225706">
    <property type="component" value="Unassembled WGS sequence"/>
</dbReference>
<dbReference type="PROSITE" id="PS00010">
    <property type="entry name" value="ASX_HYDROXYL"/>
    <property type="match status" value="1"/>
</dbReference>
<evidence type="ECO:0000259" key="6">
    <source>
        <dbReference type="PROSITE" id="PS50026"/>
    </source>
</evidence>
<dbReference type="PROSITE" id="PS01187">
    <property type="entry name" value="EGF_CA"/>
    <property type="match status" value="1"/>
</dbReference>
<keyword evidence="1 5" id="KW-0245">EGF-like domain</keyword>
<keyword evidence="2" id="KW-0732">Signal</keyword>
<evidence type="ECO:0000256" key="2">
    <source>
        <dbReference type="ARBA" id="ARBA00022729"/>
    </source>
</evidence>
<dbReference type="PANTHER" id="PTHR33332">
    <property type="entry name" value="REVERSE TRANSCRIPTASE DOMAIN-CONTAINING PROTEIN"/>
    <property type="match status" value="1"/>
</dbReference>
<dbReference type="EMBL" id="LSMT01000672">
    <property type="protein sequence ID" value="PFX15213.1"/>
    <property type="molecule type" value="Genomic_DNA"/>
</dbReference>
<dbReference type="SMART" id="SM00181">
    <property type="entry name" value="EGF"/>
    <property type="match status" value="1"/>
</dbReference>
<dbReference type="AlphaFoldDB" id="A0A2B4REF4"/>
<keyword evidence="7" id="KW-0695">RNA-directed DNA polymerase</keyword>
<dbReference type="GO" id="GO:0005509">
    <property type="term" value="F:calcium ion binding"/>
    <property type="evidence" value="ECO:0007669"/>
    <property type="project" value="InterPro"/>
</dbReference>
<keyword evidence="4" id="KW-1015">Disulfide bond</keyword>
<dbReference type="InterPro" id="IPR001881">
    <property type="entry name" value="EGF-like_Ca-bd_dom"/>
</dbReference>
<comment type="caution">
    <text evidence="5">Lacks conserved residue(s) required for the propagation of feature annotation.</text>
</comment>
<dbReference type="InterPro" id="IPR000152">
    <property type="entry name" value="EGF-type_Asp/Asn_hydroxyl_site"/>
</dbReference>
<dbReference type="InterPro" id="IPR018097">
    <property type="entry name" value="EGF_Ca-bd_CS"/>
</dbReference>
<dbReference type="OrthoDB" id="5945417at2759"/>
<organism evidence="7 8">
    <name type="scientific">Stylophora pistillata</name>
    <name type="common">Smooth cauliflower coral</name>
    <dbReference type="NCBI Taxonomy" id="50429"/>
    <lineage>
        <taxon>Eukaryota</taxon>
        <taxon>Metazoa</taxon>
        <taxon>Cnidaria</taxon>
        <taxon>Anthozoa</taxon>
        <taxon>Hexacorallia</taxon>
        <taxon>Scleractinia</taxon>
        <taxon>Astrocoeniina</taxon>
        <taxon>Pocilloporidae</taxon>
        <taxon>Stylophora</taxon>
    </lineage>
</organism>
<dbReference type="FunFam" id="2.10.25.10:FF:000038">
    <property type="entry name" value="Fibrillin 2"/>
    <property type="match status" value="1"/>
</dbReference>
<keyword evidence="3" id="KW-0677">Repeat</keyword>
<evidence type="ECO:0000313" key="8">
    <source>
        <dbReference type="Proteomes" id="UP000225706"/>
    </source>
</evidence>
<feature type="domain" description="EGF-like" evidence="6">
    <location>
        <begin position="299"/>
        <end position="339"/>
    </location>
</feature>
<dbReference type="CDD" id="cd00054">
    <property type="entry name" value="EGF_CA"/>
    <property type="match status" value="1"/>
</dbReference>
<evidence type="ECO:0000256" key="3">
    <source>
        <dbReference type="ARBA" id="ARBA00022737"/>
    </source>
</evidence>